<sequence length="166" mass="18020">MEATDGSYNTQQIAINESIKTRPSDVQMSLALPGEFSPSNMALVCPGRVHICTGPDNSMVQNIILASARWISPSHGVASGKEIAVYRDGERSSRDTGFEDPSNGEDLMLHMVKITLELLRELSTRNAGAHVKTTTARRGVSIVSPKKPRGQSVKCTAKDVQSKSYF</sequence>
<evidence type="ECO:0000313" key="1">
    <source>
        <dbReference type="EMBL" id="KAL2826171.1"/>
    </source>
</evidence>
<name>A0ABR4IEJ5_9EURO</name>
<comment type="caution">
    <text evidence="1">The sequence shown here is derived from an EMBL/GenBank/DDBJ whole genome shotgun (WGS) entry which is preliminary data.</text>
</comment>
<accession>A0ABR4IEJ5</accession>
<protein>
    <submittedName>
        <fullName evidence="1">Uncharacterized protein</fullName>
    </submittedName>
</protein>
<keyword evidence="2" id="KW-1185">Reference proteome</keyword>
<dbReference type="EMBL" id="JBFXLU010000455">
    <property type="protein sequence ID" value="KAL2826171.1"/>
    <property type="molecule type" value="Genomic_DNA"/>
</dbReference>
<dbReference type="Proteomes" id="UP001610446">
    <property type="component" value="Unassembled WGS sequence"/>
</dbReference>
<gene>
    <name evidence="1" type="ORF">BJY01DRAFT_256079</name>
</gene>
<organism evidence="1 2">
    <name type="scientific">Aspergillus pseudoustus</name>
    <dbReference type="NCBI Taxonomy" id="1810923"/>
    <lineage>
        <taxon>Eukaryota</taxon>
        <taxon>Fungi</taxon>
        <taxon>Dikarya</taxon>
        <taxon>Ascomycota</taxon>
        <taxon>Pezizomycotina</taxon>
        <taxon>Eurotiomycetes</taxon>
        <taxon>Eurotiomycetidae</taxon>
        <taxon>Eurotiales</taxon>
        <taxon>Aspergillaceae</taxon>
        <taxon>Aspergillus</taxon>
        <taxon>Aspergillus subgen. Nidulantes</taxon>
    </lineage>
</organism>
<reference evidence="1 2" key="1">
    <citation type="submission" date="2024-07" db="EMBL/GenBank/DDBJ databases">
        <title>Section-level genome sequencing and comparative genomics of Aspergillus sections Usti and Cavernicolus.</title>
        <authorList>
            <consortium name="Lawrence Berkeley National Laboratory"/>
            <person name="Nybo J.L."/>
            <person name="Vesth T.C."/>
            <person name="Theobald S."/>
            <person name="Frisvad J.C."/>
            <person name="Larsen T.O."/>
            <person name="Kjaerboelling I."/>
            <person name="Rothschild-Mancinelli K."/>
            <person name="Lyhne E.K."/>
            <person name="Kogle M.E."/>
            <person name="Barry K."/>
            <person name="Clum A."/>
            <person name="Na H."/>
            <person name="Ledsgaard L."/>
            <person name="Lin J."/>
            <person name="Lipzen A."/>
            <person name="Kuo A."/>
            <person name="Riley R."/>
            <person name="Mondo S."/>
            <person name="Labutti K."/>
            <person name="Haridas S."/>
            <person name="Pangalinan J."/>
            <person name="Salamov A.A."/>
            <person name="Simmons B.A."/>
            <person name="Magnuson J.K."/>
            <person name="Chen J."/>
            <person name="Drula E."/>
            <person name="Henrissat B."/>
            <person name="Wiebenga A."/>
            <person name="Lubbers R.J."/>
            <person name="Gomes A.C."/>
            <person name="Makela M.R."/>
            <person name="Stajich J."/>
            <person name="Grigoriev I.V."/>
            <person name="Mortensen U.H."/>
            <person name="De Vries R.P."/>
            <person name="Baker S.E."/>
            <person name="Andersen M.R."/>
        </authorList>
    </citation>
    <scope>NUCLEOTIDE SEQUENCE [LARGE SCALE GENOMIC DNA]</scope>
    <source>
        <strain evidence="1 2">CBS 123904</strain>
    </source>
</reference>
<evidence type="ECO:0000313" key="2">
    <source>
        <dbReference type="Proteomes" id="UP001610446"/>
    </source>
</evidence>
<proteinExistence type="predicted"/>